<dbReference type="SUPFAM" id="SSF81321">
    <property type="entry name" value="Family A G protein-coupled receptor-like"/>
    <property type="match status" value="1"/>
</dbReference>
<dbReference type="Proteomes" id="UP001374579">
    <property type="component" value="Unassembled WGS sequence"/>
</dbReference>
<evidence type="ECO:0000259" key="11">
    <source>
        <dbReference type="PROSITE" id="PS50262"/>
    </source>
</evidence>
<dbReference type="PROSITE" id="PS00237">
    <property type="entry name" value="G_PROTEIN_RECEP_F1_1"/>
    <property type="match status" value="1"/>
</dbReference>
<dbReference type="GO" id="GO:0004983">
    <property type="term" value="F:neuropeptide Y receptor activity"/>
    <property type="evidence" value="ECO:0007669"/>
    <property type="project" value="InterPro"/>
</dbReference>
<dbReference type="Gene3D" id="1.20.1070.10">
    <property type="entry name" value="Rhodopsin 7-helix transmembrane proteins"/>
    <property type="match status" value="1"/>
</dbReference>
<dbReference type="SMART" id="SM01381">
    <property type="entry name" value="7TM_GPCR_Srsx"/>
    <property type="match status" value="1"/>
</dbReference>
<dbReference type="InterPro" id="IPR017452">
    <property type="entry name" value="GPCR_Rhodpsn_7TM"/>
</dbReference>
<evidence type="ECO:0000313" key="12">
    <source>
        <dbReference type="EMBL" id="KAK7112219.1"/>
    </source>
</evidence>
<dbReference type="CDD" id="cd00637">
    <property type="entry name" value="7tm_classA_rhodopsin-like"/>
    <property type="match status" value="1"/>
</dbReference>
<keyword evidence="8 9" id="KW-0807">Transducer</keyword>
<dbReference type="AlphaFoldDB" id="A0AAN9GL81"/>
<keyword evidence="6 10" id="KW-0472">Membrane</keyword>
<evidence type="ECO:0000256" key="2">
    <source>
        <dbReference type="ARBA" id="ARBA00010663"/>
    </source>
</evidence>
<evidence type="ECO:0000256" key="4">
    <source>
        <dbReference type="ARBA" id="ARBA00022989"/>
    </source>
</evidence>
<evidence type="ECO:0000256" key="9">
    <source>
        <dbReference type="RuleBase" id="RU000688"/>
    </source>
</evidence>
<evidence type="ECO:0000256" key="3">
    <source>
        <dbReference type="ARBA" id="ARBA00022692"/>
    </source>
</evidence>
<evidence type="ECO:0000313" key="13">
    <source>
        <dbReference type="Proteomes" id="UP001374579"/>
    </source>
</evidence>
<comment type="subcellular location">
    <subcellularLocation>
        <location evidence="1">Membrane</location>
        <topology evidence="1">Multi-pass membrane protein</topology>
    </subcellularLocation>
</comment>
<evidence type="ECO:0000256" key="5">
    <source>
        <dbReference type="ARBA" id="ARBA00023040"/>
    </source>
</evidence>
<sequence>MAEHQAIFLASVGDIYGPKFLKKPVLRNKMSHLNEDIVSIFLNTLNKSDPQEIQNVIQMVCSNLNNRSNIPTLTCDHLLYGQPVARSYGAAGDMMFTDVEVPHTSTVILVLLFSLELLFSLLGNSMVLFIFTCSRQMRSITNFFIVSLAASDLLVTFSSLPLNIAQVLTGFWQFGSAVCRLGPFTGQLSVAASSLTLCCIAFDRYIAVVHPLQLSTMQNPRRAALLMTAVWLVALGSAAPFAYYHHLLKVCQWPSGDCALYCGMPSSLQWIHWLTYVVLLLVPMCLMGVSYAIIIFKLWLRQPVGTTVVNVESLRMQYKKKAIKMLFLVMVIFTSCWMPLLTFDLLAKLLHSPLSQNLVTLRYYLQCLALSATCLNPMVYAIMHDKFRRNFNKFSRFCPCPTGTRVTPLPPAPAPLPRGGRHIPRPATSIVSEAKSSAPRENGNGRVFHVELSPQTWVEKFEHQKDETS</sequence>
<evidence type="ECO:0000256" key="8">
    <source>
        <dbReference type="ARBA" id="ARBA00023224"/>
    </source>
</evidence>
<feature type="transmembrane region" description="Helical" evidence="10">
    <location>
        <begin position="107"/>
        <end position="131"/>
    </location>
</feature>
<dbReference type="PANTHER" id="PTHR45695">
    <property type="entry name" value="LEUCOKININ RECEPTOR-RELATED"/>
    <property type="match status" value="1"/>
</dbReference>
<feature type="domain" description="G-protein coupled receptors family 1 profile" evidence="11">
    <location>
        <begin position="123"/>
        <end position="380"/>
    </location>
</feature>
<dbReference type="PANTHER" id="PTHR45695:SF22">
    <property type="entry name" value="G-PROTEIN COUPLED RECEPTORS FAMILY 1 PROFILE DOMAIN-CONTAINING PROTEIN"/>
    <property type="match status" value="1"/>
</dbReference>
<dbReference type="PRINTS" id="PR00237">
    <property type="entry name" value="GPCRRHODOPSN"/>
</dbReference>
<protein>
    <recommendedName>
        <fullName evidence="11">G-protein coupled receptors family 1 profile domain-containing protein</fullName>
    </recommendedName>
</protein>
<evidence type="ECO:0000256" key="6">
    <source>
        <dbReference type="ARBA" id="ARBA00023136"/>
    </source>
</evidence>
<evidence type="ECO:0000256" key="7">
    <source>
        <dbReference type="ARBA" id="ARBA00023170"/>
    </source>
</evidence>
<evidence type="ECO:0000256" key="10">
    <source>
        <dbReference type="SAM" id="Phobius"/>
    </source>
</evidence>
<feature type="transmembrane region" description="Helical" evidence="10">
    <location>
        <begin position="143"/>
        <end position="164"/>
    </location>
</feature>
<evidence type="ECO:0000256" key="1">
    <source>
        <dbReference type="ARBA" id="ARBA00004141"/>
    </source>
</evidence>
<organism evidence="12 13">
    <name type="scientific">Littorina saxatilis</name>
    <dbReference type="NCBI Taxonomy" id="31220"/>
    <lineage>
        <taxon>Eukaryota</taxon>
        <taxon>Metazoa</taxon>
        <taxon>Spiralia</taxon>
        <taxon>Lophotrochozoa</taxon>
        <taxon>Mollusca</taxon>
        <taxon>Gastropoda</taxon>
        <taxon>Caenogastropoda</taxon>
        <taxon>Littorinimorpha</taxon>
        <taxon>Littorinoidea</taxon>
        <taxon>Littorinidae</taxon>
        <taxon>Littorina</taxon>
    </lineage>
</organism>
<accession>A0AAN9GL81</accession>
<gene>
    <name evidence="12" type="ORF">V1264_011703</name>
</gene>
<feature type="transmembrane region" description="Helical" evidence="10">
    <location>
        <begin position="223"/>
        <end position="244"/>
    </location>
</feature>
<dbReference type="GO" id="GO:0005886">
    <property type="term" value="C:plasma membrane"/>
    <property type="evidence" value="ECO:0007669"/>
    <property type="project" value="TreeGrafter"/>
</dbReference>
<keyword evidence="13" id="KW-1185">Reference proteome</keyword>
<dbReference type="PROSITE" id="PS50262">
    <property type="entry name" value="G_PROTEIN_RECEP_F1_2"/>
    <property type="match status" value="1"/>
</dbReference>
<keyword evidence="7 9" id="KW-0675">Receptor</keyword>
<comment type="caution">
    <text evidence="12">The sequence shown here is derived from an EMBL/GenBank/DDBJ whole genome shotgun (WGS) entry which is preliminary data.</text>
</comment>
<dbReference type="PRINTS" id="PR01012">
    <property type="entry name" value="NRPEPTIDEYR"/>
</dbReference>
<keyword evidence="3 9" id="KW-0812">Transmembrane</keyword>
<dbReference type="InterPro" id="IPR000611">
    <property type="entry name" value="NPY_rcpt"/>
</dbReference>
<name>A0AAN9GL81_9CAEN</name>
<reference evidence="12 13" key="1">
    <citation type="submission" date="2024-02" db="EMBL/GenBank/DDBJ databases">
        <title>Chromosome-scale genome assembly of the rough periwinkle Littorina saxatilis.</title>
        <authorList>
            <person name="De Jode A."/>
            <person name="Faria R."/>
            <person name="Formenti G."/>
            <person name="Sims Y."/>
            <person name="Smith T.P."/>
            <person name="Tracey A."/>
            <person name="Wood J.M.D."/>
            <person name="Zagrodzka Z.B."/>
            <person name="Johannesson K."/>
            <person name="Butlin R.K."/>
            <person name="Leder E.H."/>
        </authorList>
    </citation>
    <scope>NUCLEOTIDE SEQUENCE [LARGE SCALE GENOMIC DNA]</scope>
    <source>
        <strain evidence="12">Snail1</strain>
        <tissue evidence="12">Muscle</tissue>
    </source>
</reference>
<keyword evidence="4 10" id="KW-1133">Transmembrane helix</keyword>
<dbReference type="Pfam" id="PF00001">
    <property type="entry name" value="7tm_1"/>
    <property type="match status" value="1"/>
</dbReference>
<comment type="similarity">
    <text evidence="2 9">Belongs to the G-protein coupled receptor 1 family.</text>
</comment>
<feature type="transmembrane region" description="Helical" evidence="10">
    <location>
        <begin position="273"/>
        <end position="296"/>
    </location>
</feature>
<feature type="transmembrane region" description="Helical" evidence="10">
    <location>
        <begin position="184"/>
        <end position="202"/>
    </location>
</feature>
<feature type="transmembrane region" description="Helical" evidence="10">
    <location>
        <begin position="325"/>
        <end position="343"/>
    </location>
</feature>
<feature type="transmembrane region" description="Helical" evidence="10">
    <location>
        <begin position="363"/>
        <end position="383"/>
    </location>
</feature>
<dbReference type="InterPro" id="IPR000276">
    <property type="entry name" value="GPCR_Rhodpsn"/>
</dbReference>
<proteinExistence type="inferred from homology"/>
<dbReference type="EMBL" id="JBAMIC010000002">
    <property type="protein sequence ID" value="KAK7112219.1"/>
    <property type="molecule type" value="Genomic_DNA"/>
</dbReference>
<keyword evidence="5 9" id="KW-0297">G-protein coupled receptor</keyword>